<evidence type="ECO:0000313" key="8">
    <source>
        <dbReference type="EMBL" id="GAK59130.1"/>
    </source>
</evidence>
<organism evidence="8">
    <name type="scientific">Vecturithrix granuli</name>
    <dbReference type="NCBI Taxonomy" id="1499967"/>
    <lineage>
        <taxon>Bacteria</taxon>
        <taxon>Candidatus Moduliflexota</taxon>
        <taxon>Candidatus Vecturitrichia</taxon>
        <taxon>Candidatus Vecturitrichales</taxon>
        <taxon>Candidatus Vecturitrichaceae</taxon>
        <taxon>Candidatus Vecturithrix</taxon>
    </lineage>
</organism>
<dbReference type="HOGENOM" id="CLU_425575_0_0_0"/>
<keyword evidence="5" id="KW-0802">TPR repeat</keyword>
<protein>
    <recommendedName>
        <fullName evidence="7">O-antigen ligase-related domain-containing protein</fullName>
    </recommendedName>
</protein>
<proteinExistence type="predicted"/>
<keyword evidence="4 6" id="KW-0472">Membrane</keyword>
<feature type="transmembrane region" description="Helical" evidence="6">
    <location>
        <begin position="235"/>
        <end position="253"/>
    </location>
</feature>
<sequence length="643" mass="73325">MQLHFRKNAQAVETLLSGILLLLIMIIPFNEGGNGHIIQLITQCLLLLGAIIWAIYVLRRGSLTLIVEWIDLFIAGFLTWSLISLIISEYKYTTMLELIKLGSYAALFYLLRVFFPLKQRQTWLLTAILISSALQCVVAWGLFLAQRTRVLQADFVNPNNFAQFLVFGVNIALSFVLFVPNSENDSGKKAFLQKVGISLLLIGLTVTILAVKSRGAFISLVGTGLFLTTLKKKQFGMFFLLLCCVLIFLPTPWGSVFQKLQKRDDPFAYERIGIWQSSIRMAIDHPVFGVGLGMYEFYGMEYNFPVEHQISRYGKYLNVAHSDLLQVATELGIVGFLLFLGAIGYMMFFSVSRLREQPPAWSLIAVVAGLIGIVIHGLFSTLLTCPALALIGCIFVGILIDDMHRYRQKTLVFQPTWSWYGASGLLIFYLLVPVIGYPFLAHHHYLRYFTFREQRDIPQAVLHLKQAIRYVPIHAGYHRTFGELYLAAFRNAPNLDAFYESYQAFTRAIRCNARDEQAYEKLGNLHREMFYKKLRTRPTAQNALDAYQHALQYKPYNPFILSTMAALHADLNEFDPAIALLQRAVTIEPNFVGGFQMLGNMFLHLGRQDEAQQAFQQAQAILRTYQHHPRQSDYEQMLLKSLE</sequence>
<evidence type="ECO:0000256" key="3">
    <source>
        <dbReference type="ARBA" id="ARBA00022989"/>
    </source>
</evidence>
<dbReference type="eggNOG" id="COG3307">
    <property type="taxonomic scope" value="Bacteria"/>
</dbReference>
<feature type="transmembrane region" description="Helical" evidence="6">
    <location>
        <begin position="420"/>
        <end position="440"/>
    </location>
</feature>
<dbReference type="GO" id="GO:0016020">
    <property type="term" value="C:membrane"/>
    <property type="evidence" value="ECO:0007669"/>
    <property type="project" value="UniProtKB-SubCell"/>
</dbReference>
<dbReference type="EMBL" id="DF820469">
    <property type="protein sequence ID" value="GAK59130.1"/>
    <property type="molecule type" value="Genomic_DNA"/>
</dbReference>
<keyword evidence="2 6" id="KW-0812">Transmembrane</keyword>
<dbReference type="InterPro" id="IPR011990">
    <property type="entry name" value="TPR-like_helical_dom_sf"/>
</dbReference>
<evidence type="ECO:0000256" key="1">
    <source>
        <dbReference type="ARBA" id="ARBA00004141"/>
    </source>
</evidence>
<evidence type="ECO:0000259" key="7">
    <source>
        <dbReference type="Pfam" id="PF04932"/>
    </source>
</evidence>
<feature type="transmembrane region" description="Helical" evidence="6">
    <location>
        <begin position="191"/>
        <end position="211"/>
    </location>
</feature>
<keyword evidence="9" id="KW-1185">Reference proteome</keyword>
<evidence type="ECO:0000256" key="4">
    <source>
        <dbReference type="ARBA" id="ARBA00023136"/>
    </source>
</evidence>
<reference evidence="8" key="1">
    <citation type="journal article" date="2015" name="PeerJ">
        <title>First genomic representation of candidate bacterial phylum KSB3 points to enhanced environmental sensing as a trigger of wastewater bulking.</title>
        <authorList>
            <person name="Sekiguchi Y."/>
            <person name="Ohashi A."/>
            <person name="Parks D.H."/>
            <person name="Yamauchi T."/>
            <person name="Tyson G.W."/>
            <person name="Hugenholtz P."/>
        </authorList>
    </citation>
    <scope>NUCLEOTIDE SEQUENCE [LARGE SCALE GENOMIC DNA]</scope>
</reference>
<evidence type="ECO:0000256" key="2">
    <source>
        <dbReference type="ARBA" id="ARBA00022692"/>
    </source>
</evidence>
<dbReference type="AlphaFoldDB" id="A0A081C3H5"/>
<dbReference type="Proteomes" id="UP000030661">
    <property type="component" value="Unassembled WGS sequence"/>
</dbReference>
<feature type="transmembrane region" description="Helical" evidence="6">
    <location>
        <begin position="122"/>
        <end position="141"/>
    </location>
</feature>
<feature type="transmembrane region" description="Helical" evidence="6">
    <location>
        <begin position="161"/>
        <end position="179"/>
    </location>
</feature>
<dbReference type="InterPro" id="IPR019734">
    <property type="entry name" value="TPR_rpt"/>
</dbReference>
<dbReference type="PANTHER" id="PTHR37422">
    <property type="entry name" value="TEICHURONIC ACID BIOSYNTHESIS PROTEIN TUAE"/>
    <property type="match status" value="1"/>
</dbReference>
<dbReference type="Gene3D" id="1.25.40.10">
    <property type="entry name" value="Tetratricopeptide repeat domain"/>
    <property type="match status" value="2"/>
</dbReference>
<evidence type="ECO:0000256" key="5">
    <source>
        <dbReference type="PROSITE-ProRule" id="PRU00339"/>
    </source>
</evidence>
<gene>
    <name evidence="8" type="ORF">U27_06106</name>
</gene>
<evidence type="ECO:0000313" key="9">
    <source>
        <dbReference type="Proteomes" id="UP000030661"/>
    </source>
</evidence>
<name>A0A081C3H5_VECG1</name>
<feature type="transmembrane region" description="Helical" evidence="6">
    <location>
        <begin position="331"/>
        <end position="352"/>
    </location>
</feature>
<feature type="transmembrane region" description="Helical" evidence="6">
    <location>
        <begin position="98"/>
        <end position="115"/>
    </location>
</feature>
<comment type="subcellular location">
    <subcellularLocation>
        <location evidence="1">Membrane</location>
        <topology evidence="1">Multi-pass membrane protein</topology>
    </subcellularLocation>
</comment>
<keyword evidence="3 6" id="KW-1133">Transmembrane helix</keyword>
<feature type="transmembrane region" description="Helical" evidence="6">
    <location>
        <begin position="12"/>
        <end position="30"/>
    </location>
</feature>
<feature type="transmembrane region" description="Helical" evidence="6">
    <location>
        <begin position="36"/>
        <end position="58"/>
    </location>
</feature>
<dbReference type="PANTHER" id="PTHR37422:SF23">
    <property type="entry name" value="TEICHURONIC ACID BIOSYNTHESIS PROTEIN TUAE"/>
    <property type="match status" value="1"/>
</dbReference>
<dbReference type="SMART" id="SM00028">
    <property type="entry name" value="TPR"/>
    <property type="match status" value="3"/>
</dbReference>
<dbReference type="PROSITE" id="PS50005">
    <property type="entry name" value="TPR"/>
    <property type="match status" value="1"/>
</dbReference>
<dbReference type="SUPFAM" id="SSF48452">
    <property type="entry name" value="TPR-like"/>
    <property type="match status" value="1"/>
</dbReference>
<dbReference type="STRING" id="1499967.U27_06106"/>
<feature type="transmembrane region" description="Helical" evidence="6">
    <location>
        <begin position="65"/>
        <end position="86"/>
    </location>
</feature>
<feature type="domain" description="O-antigen ligase-related" evidence="7">
    <location>
        <begin position="200"/>
        <end position="340"/>
    </location>
</feature>
<feature type="transmembrane region" description="Helical" evidence="6">
    <location>
        <begin position="382"/>
        <end position="400"/>
    </location>
</feature>
<accession>A0A081C3H5</accession>
<dbReference type="InterPro" id="IPR007016">
    <property type="entry name" value="O-antigen_ligase-rel_domated"/>
</dbReference>
<evidence type="ECO:0000256" key="6">
    <source>
        <dbReference type="SAM" id="Phobius"/>
    </source>
</evidence>
<dbReference type="Pfam" id="PF04932">
    <property type="entry name" value="Wzy_C"/>
    <property type="match status" value="1"/>
</dbReference>
<feature type="repeat" description="TPR" evidence="5">
    <location>
        <begin position="558"/>
        <end position="591"/>
    </location>
</feature>
<dbReference type="InterPro" id="IPR051533">
    <property type="entry name" value="WaaL-like"/>
</dbReference>